<dbReference type="PANTHER" id="PTHR11771">
    <property type="entry name" value="LIPOXYGENASE"/>
    <property type="match status" value="1"/>
</dbReference>
<dbReference type="Proteomes" id="UP000076420">
    <property type="component" value="Unassembled WGS sequence"/>
</dbReference>
<keyword evidence="2" id="KW-0223">Dioxygenase</keyword>
<dbReference type="STRING" id="6526.A0A2C9LH96"/>
<dbReference type="GO" id="GO:0046872">
    <property type="term" value="F:metal ion binding"/>
    <property type="evidence" value="ECO:0007669"/>
    <property type="project" value="UniProtKB-KW"/>
</dbReference>
<organism evidence="5 6">
    <name type="scientific">Biomphalaria glabrata</name>
    <name type="common">Bloodfluke planorb</name>
    <name type="synonym">Freshwater snail</name>
    <dbReference type="NCBI Taxonomy" id="6526"/>
    <lineage>
        <taxon>Eukaryota</taxon>
        <taxon>Metazoa</taxon>
        <taxon>Spiralia</taxon>
        <taxon>Lophotrochozoa</taxon>
        <taxon>Mollusca</taxon>
        <taxon>Gastropoda</taxon>
        <taxon>Heterobranchia</taxon>
        <taxon>Euthyneura</taxon>
        <taxon>Panpulmonata</taxon>
        <taxon>Hygrophila</taxon>
        <taxon>Lymnaeoidea</taxon>
        <taxon>Planorbidae</taxon>
        <taxon>Biomphalaria</taxon>
    </lineage>
</organism>
<evidence type="ECO:0000256" key="1">
    <source>
        <dbReference type="ARBA" id="ARBA00022723"/>
    </source>
</evidence>
<accession>A0A2C9LH96</accession>
<evidence type="ECO:0000313" key="5">
    <source>
        <dbReference type="EnsemblMetazoa" id="BGLB030943-PA"/>
    </source>
</evidence>
<dbReference type="PROSITE" id="PS51393">
    <property type="entry name" value="LIPOXYGENASE_3"/>
    <property type="match status" value="1"/>
</dbReference>
<dbReference type="KEGG" id="bgt:106074003"/>
<evidence type="ECO:0000313" key="6">
    <source>
        <dbReference type="Proteomes" id="UP000076420"/>
    </source>
</evidence>
<keyword evidence="1" id="KW-0479">Metal-binding</keyword>
<dbReference type="InterPro" id="IPR036226">
    <property type="entry name" value="LipOase_C_sf"/>
</dbReference>
<dbReference type="GO" id="GO:0016702">
    <property type="term" value="F:oxidoreductase activity, acting on single donors with incorporation of molecular oxygen, incorporation of two atoms of oxygen"/>
    <property type="evidence" value="ECO:0007669"/>
    <property type="project" value="InterPro"/>
</dbReference>
<evidence type="ECO:0000256" key="3">
    <source>
        <dbReference type="ARBA" id="ARBA00023002"/>
    </source>
</evidence>
<dbReference type="Pfam" id="PF00305">
    <property type="entry name" value="Lipoxygenase"/>
    <property type="match status" value="1"/>
</dbReference>
<dbReference type="VEuPathDB" id="VectorBase:BGLAX_034992"/>
<dbReference type="AlphaFoldDB" id="A0A2C9LH96"/>
<dbReference type="SUPFAM" id="SSF48484">
    <property type="entry name" value="Lipoxigenase"/>
    <property type="match status" value="1"/>
</dbReference>
<keyword evidence="3" id="KW-0560">Oxidoreductase</keyword>
<evidence type="ECO:0000259" key="4">
    <source>
        <dbReference type="PROSITE" id="PS51393"/>
    </source>
</evidence>
<feature type="domain" description="Lipoxygenase" evidence="4">
    <location>
        <begin position="1"/>
        <end position="153"/>
    </location>
</feature>
<evidence type="ECO:0000256" key="2">
    <source>
        <dbReference type="ARBA" id="ARBA00022964"/>
    </source>
</evidence>
<protein>
    <recommendedName>
        <fullName evidence="4">Lipoxygenase domain-containing protein</fullName>
    </recommendedName>
</protein>
<dbReference type="GO" id="GO:0034440">
    <property type="term" value="P:lipid oxidation"/>
    <property type="evidence" value="ECO:0007669"/>
    <property type="project" value="InterPro"/>
</dbReference>
<reference evidence="5" key="1">
    <citation type="submission" date="2020-05" db="UniProtKB">
        <authorList>
            <consortium name="EnsemblMetazoa"/>
        </authorList>
    </citation>
    <scope>IDENTIFICATION</scope>
    <source>
        <strain evidence="5">BB02</strain>
    </source>
</reference>
<dbReference type="Gene3D" id="1.20.245.10">
    <property type="entry name" value="Lipoxygenase-1, Domain 5"/>
    <property type="match status" value="1"/>
</dbReference>
<name>A0A2C9LH96_BIOGL</name>
<gene>
    <name evidence="5" type="primary">106074003</name>
</gene>
<dbReference type="InterPro" id="IPR000907">
    <property type="entry name" value="LipOase"/>
</dbReference>
<dbReference type="VEuPathDB" id="VectorBase:BGLB030943"/>
<dbReference type="InterPro" id="IPR013819">
    <property type="entry name" value="LipOase_C"/>
</dbReference>
<sequence length="153" mass="16992">MGIKGMPEKVNSVEQLEQILTCVIYTCSVGHASANFGQYDEYGFPANYPLCLRGTPPDNPNAISTEADLLASLPDVATTLDIMKITDLLSSKGTNSLGDFETEYIVDPKGKEVVERFRKDLKEISEKIEKRNKQLKTEYTYLLPEAIPNSISI</sequence>
<dbReference type="EnsemblMetazoa" id="BGLB030943-RA">
    <property type="protein sequence ID" value="BGLB030943-PA"/>
    <property type="gene ID" value="BGLB030943"/>
</dbReference>
<proteinExistence type="predicted"/>